<evidence type="ECO:0000256" key="10">
    <source>
        <dbReference type="ARBA" id="ARBA00022801"/>
    </source>
</evidence>
<dbReference type="CDD" id="cd07182">
    <property type="entry name" value="RNase_HII_bacteria_HII_like"/>
    <property type="match status" value="1"/>
</dbReference>
<evidence type="ECO:0000256" key="5">
    <source>
        <dbReference type="ARBA" id="ARBA00007383"/>
    </source>
</evidence>
<dbReference type="PROSITE" id="PS51975">
    <property type="entry name" value="RNASE_H_2"/>
    <property type="match status" value="1"/>
</dbReference>
<feature type="binding site" evidence="12">
    <location>
        <position position="124"/>
    </location>
    <ligand>
        <name>a divalent metal cation</name>
        <dbReference type="ChEBI" id="CHEBI:60240"/>
    </ligand>
</feature>
<sequence>MITPSRELEKAALAALPAGSYVAGVDEVGRGSLAGPVSVGIAVVGNETTDDFPAKLRDSKQISSHVREELAEPVRQWLVASAVGHASAAEIDERGIIGGLRLAAARAATQLAEAGVAFHAVLLDGSHDWWSADSLFDVDGPPRVPVTMTVKGDASSAVIACASVLAKVERDALMVALDGAHPGYDWARNKGYSSPSHIEALSRLGASEYHRRSWHLPGVEEK</sequence>
<dbReference type="PANTHER" id="PTHR10954:SF18">
    <property type="entry name" value="RIBONUCLEASE HII"/>
    <property type="match status" value="1"/>
</dbReference>
<dbReference type="NCBIfam" id="NF000595">
    <property type="entry name" value="PRK00015.1-3"/>
    <property type="match status" value="1"/>
</dbReference>
<keyword evidence="9 12" id="KW-0255">Endonuclease</keyword>
<evidence type="ECO:0000256" key="12">
    <source>
        <dbReference type="PROSITE-ProRule" id="PRU01319"/>
    </source>
</evidence>
<protein>
    <recommendedName>
        <fullName evidence="13">Ribonuclease</fullName>
        <ecNumber evidence="13">3.1.26.4</ecNumber>
    </recommendedName>
</protein>
<dbReference type="InterPro" id="IPR022898">
    <property type="entry name" value="RNase_HII"/>
</dbReference>
<keyword evidence="7 12" id="KW-0540">Nuclease</keyword>
<dbReference type="InterPro" id="IPR024567">
    <property type="entry name" value="RNase_HII/HIII_dom"/>
</dbReference>
<comment type="caution">
    <text evidence="15">The sequence shown here is derived from an EMBL/GenBank/DDBJ whole genome shotgun (WGS) entry which is preliminary data.</text>
</comment>
<comment type="catalytic activity">
    <reaction evidence="1 12 13">
        <text>Endonucleolytic cleavage to 5'-phosphomonoester.</text>
        <dbReference type="EC" id="3.1.26.4"/>
    </reaction>
</comment>
<evidence type="ECO:0000256" key="13">
    <source>
        <dbReference type="RuleBase" id="RU003515"/>
    </source>
</evidence>
<reference evidence="15 16" key="1">
    <citation type="submission" date="2023-07" db="EMBL/GenBank/DDBJ databases">
        <title>Sequencing the genomes of 1000 actinobacteria strains.</title>
        <authorList>
            <person name="Klenk H.-P."/>
        </authorList>
    </citation>
    <scope>NUCLEOTIDE SEQUENCE [LARGE SCALE GENOMIC DNA]</scope>
    <source>
        <strain evidence="15 16">DSM 102162</strain>
    </source>
</reference>
<evidence type="ECO:0000256" key="8">
    <source>
        <dbReference type="ARBA" id="ARBA00022723"/>
    </source>
</evidence>
<evidence type="ECO:0000256" key="4">
    <source>
        <dbReference type="ARBA" id="ARBA00004496"/>
    </source>
</evidence>
<dbReference type="RefSeq" id="WP_278057722.1">
    <property type="nucleotide sequence ID" value="NZ_CP121247.1"/>
</dbReference>
<dbReference type="Gene3D" id="3.30.420.10">
    <property type="entry name" value="Ribonuclease H-like superfamily/Ribonuclease H"/>
    <property type="match status" value="1"/>
</dbReference>
<dbReference type="InterPro" id="IPR001352">
    <property type="entry name" value="RNase_HII/HIII"/>
</dbReference>
<feature type="binding site" evidence="12">
    <location>
        <position position="27"/>
    </location>
    <ligand>
        <name>a divalent metal cation</name>
        <dbReference type="ChEBI" id="CHEBI:60240"/>
    </ligand>
</feature>
<evidence type="ECO:0000256" key="6">
    <source>
        <dbReference type="ARBA" id="ARBA00022490"/>
    </source>
</evidence>
<keyword evidence="11" id="KW-0464">Manganese</keyword>
<dbReference type="SUPFAM" id="SSF53098">
    <property type="entry name" value="Ribonuclease H-like"/>
    <property type="match status" value="1"/>
</dbReference>
<gene>
    <name evidence="15" type="ORF">J2S49_000404</name>
</gene>
<feature type="binding site" evidence="12">
    <location>
        <position position="26"/>
    </location>
    <ligand>
        <name>a divalent metal cation</name>
        <dbReference type="ChEBI" id="CHEBI:60240"/>
    </ligand>
</feature>
<dbReference type="Proteomes" id="UP001235966">
    <property type="component" value="Unassembled WGS sequence"/>
</dbReference>
<keyword evidence="6" id="KW-0963">Cytoplasm</keyword>
<keyword evidence="10 12" id="KW-0378">Hydrolase</keyword>
<dbReference type="Pfam" id="PF01351">
    <property type="entry name" value="RNase_HII"/>
    <property type="match status" value="1"/>
</dbReference>
<dbReference type="InterPro" id="IPR012337">
    <property type="entry name" value="RNaseH-like_sf"/>
</dbReference>
<evidence type="ECO:0000256" key="11">
    <source>
        <dbReference type="ARBA" id="ARBA00023211"/>
    </source>
</evidence>
<evidence type="ECO:0000256" key="7">
    <source>
        <dbReference type="ARBA" id="ARBA00022722"/>
    </source>
</evidence>
<comment type="similarity">
    <text evidence="5 13">Belongs to the RNase HII family.</text>
</comment>
<evidence type="ECO:0000256" key="9">
    <source>
        <dbReference type="ARBA" id="ARBA00022759"/>
    </source>
</evidence>
<comment type="cofactor">
    <cofactor evidence="2">
        <name>Mg(2+)</name>
        <dbReference type="ChEBI" id="CHEBI:18420"/>
    </cofactor>
</comment>
<dbReference type="PANTHER" id="PTHR10954">
    <property type="entry name" value="RIBONUCLEASE H2 SUBUNIT A"/>
    <property type="match status" value="1"/>
</dbReference>
<evidence type="ECO:0000256" key="3">
    <source>
        <dbReference type="ARBA" id="ARBA00004065"/>
    </source>
</evidence>
<keyword evidence="16" id="KW-1185">Reference proteome</keyword>
<evidence type="ECO:0000256" key="1">
    <source>
        <dbReference type="ARBA" id="ARBA00000077"/>
    </source>
</evidence>
<organism evidence="15 16">
    <name type="scientific">Arcanobacterium wilhelmae</name>
    <dbReference type="NCBI Taxonomy" id="1803177"/>
    <lineage>
        <taxon>Bacteria</taxon>
        <taxon>Bacillati</taxon>
        <taxon>Actinomycetota</taxon>
        <taxon>Actinomycetes</taxon>
        <taxon>Actinomycetales</taxon>
        <taxon>Actinomycetaceae</taxon>
        <taxon>Arcanobacterium</taxon>
    </lineage>
</organism>
<dbReference type="EC" id="3.1.26.4" evidence="13"/>
<dbReference type="GO" id="GO:0004523">
    <property type="term" value="F:RNA-DNA hybrid ribonuclease activity"/>
    <property type="evidence" value="ECO:0007669"/>
    <property type="project" value="UniProtKB-EC"/>
</dbReference>
<dbReference type="InterPro" id="IPR036397">
    <property type="entry name" value="RNaseH_sf"/>
</dbReference>
<comment type="cofactor">
    <cofactor evidence="12">
        <name>Mn(2+)</name>
        <dbReference type="ChEBI" id="CHEBI:29035"/>
    </cofactor>
    <cofactor evidence="12">
        <name>Mg(2+)</name>
        <dbReference type="ChEBI" id="CHEBI:18420"/>
    </cofactor>
    <text evidence="12">Manganese or magnesium. Binds 1 divalent metal ion per monomer in the absence of substrate. May bind a second metal ion after substrate binding.</text>
</comment>
<name>A0ABT9N9Y7_9ACTO</name>
<accession>A0ABT9N9Y7</accession>
<evidence type="ECO:0000259" key="14">
    <source>
        <dbReference type="PROSITE" id="PS51975"/>
    </source>
</evidence>
<keyword evidence="8 12" id="KW-0479">Metal-binding</keyword>
<dbReference type="EMBL" id="JAUSQW010000001">
    <property type="protein sequence ID" value="MDP9800328.1"/>
    <property type="molecule type" value="Genomic_DNA"/>
</dbReference>
<evidence type="ECO:0000256" key="2">
    <source>
        <dbReference type="ARBA" id="ARBA00001946"/>
    </source>
</evidence>
<evidence type="ECO:0000313" key="16">
    <source>
        <dbReference type="Proteomes" id="UP001235966"/>
    </source>
</evidence>
<evidence type="ECO:0000313" key="15">
    <source>
        <dbReference type="EMBL" id="MDP9800328.1"/>
    </source>
</evidence>
<comment type="subcellular location">
    <subcellularLocation>
        <location evidence="4">Cytoplasm</location>
    </subcellularLocation>
</comment>
<feature type="domain" description="RNase H type-2" evidence="14">
    <location>
        <begin position="20"/>
        <end position="222"/>
    </location>
</feature>
<comment type="function">
    <text evidence="3 13">Endonuclease that specifically degrades the RNA of RNA-DNA hybrids.</text>
</comment>
<proteinExistence type="inferred from homology"/>